<reference evidence="1" key="2">
    <citation type="submission" date="2020-11" db="EMBL/GenBank/DDBJ databases">
        <authorList>
            <person name="McCartney M.A."/>
            <person name="Auch B."/>
            <person name="Kono T."/>
            <person name="Mallez S."/>
            <person name="Becker A."/>
            <person name="Gohl D.M."/>
            <person name="Silverstein K.A.T."/>
            <person name="Koren S."/>
            <person name="Bechman K.B."/>
            <person name="Herman A."/>
            <person name="Abrahante J.E."/>
            <person name="Garbe J."/>
        </authorList>
    </citation>
    <scope>NUCLEOTIDE SEQUENCE</scope>
    <source>
        <strain evidence="1">Duluth1</strain>
        <tissue evidence="1">Whole animal</tissue>
    </source>
</reference>
<evidence type="ECO:0008006" key="3">
    <source>
        <dbReference type="Google" id="ProtNLM"/>
    </source>
</evidence>
<evidence type="ECO:0000313" key="1">
    <source>
        <dbReference type="EMBL" id="KAH3816440.1"/>
    </source>
</evidence>
<dbReference type="Proteomes" id="UP000828390">
    <property type="component" value="Unassembled WGS sequence"/>
</dbReference>
<dbReference type="EMBL" id="JAIWYP010000005">
    <property type="protein sequence ID" value="KAH3816440.1"/>
    <property type="molecule type" value="Genomic_DNA"/>
</dbReference>
<proteinExistence type="predicted"/>
<evidence type="ECO:0000313" key="2">
    <source>
        <dbReference type="Proteomes" id="UP000828390"/>
    </source>
</evidence>
<dbReference type="PANTHER" id="PTHR31513:SF2">
    <property type="entry name" value="MRAZ"/>
    <property type="match status" value="1"/>
</dbReference>
<dbReference type="PANTHER" id="PTHR31513">
    <property type="entry name" value="EPHRIN TYPE-B RECEPTOR"/>
    <property type="match status" value="1"/>
</dbReference>
<comment type="caution">
    <text evidence="1">The sequence shown here is derived from an EMBL/GenBank/DDBJ whole genome shotgun (WGS) entry which is preliminary data.</text>
</comment>
<keyword evidence="2" id="KW-1185">Reference proteome</keyword>
<name>A0A9D4JLF4_DREPO</name>
<protein>
    <recommendedName>
        <fullName evidence="3">Tenascin-X</fullName>
    </recommendedName>
</protein>
<gene>
    <name evidence="1" type="ORF">DPMN_117956</name>
</gene>
<sequence>MGASSGGGSGGSVLINTQNISGHGLIDTSGGDGIQYGYGGSGGRIAVHVKWFKEFTGDMIAYGGFAGVNTLADDETKNGAGGTVYGTDSSLIGLDKKETIEINGTLVYLDGYTKLTIDNDNRNKVLGTMIMSDTDASPHVFEFDEVVANNHAVLWIEGDNSELIVHKFNGDRTGMMHLQAQQKVWSEYVESTSGYTVAPVSYKIDYGTEIILPSTTILLGTRSDMSGLMTMVQNLTVAEGSNVVFSSTAQTALIEAGKYVHKTAPGNVSLSHLTIQRGSQADFVEKPGSVLVLDLVKLSVKYEALMTMNKGTINSANGVVESLGILTVDYMGHAEGSGPGMGGSSGSYGYGAAHGGHGGAPKPNVGGTPYDSVYMATHPGSGGGNGDGQGGRGGGYLHWIVGELLWVDGEITLEGEDGQSGNGGGGSGGGIFIETMNFTGFGHIDCHGGDGRGHGGGGSGGRISVHVGFSNKYIGRLNVVGGLGRGNLPSGAAGTVYIQENARGPQYADIKYDAATNTTTVTAAHRRLEINNEDIDMHLYQGHAEPWLYTMLDEGAQKAYEFDEAMLEGHSNLMVEYPDGTKAGAGYWAVEVTIHVFHGDRTGVVRMRQSQRLYVEVVESVSNETIAPCSFRIDAGAEVFFPTATNMRGARTVLAGQITGVEDMMIRQGSILFLSTATTALMENREYTMVTSPGNFTFAILRIMAGARAEFRDVTGLCVITVNEFYVKYLSLLLMNFVRVDSSYGHIESQGELNMDGMGYGPEQGPGAGFTLKDAGSTGVGAGHGGYGGGPGPNYGGVPYNSIYIPTKAGSGGGNSTGTGGSGGGYLEWYNGDVIEMNGLLTLKGTNGVGGNAGGGSGGSVYMHSTNITGHGVMAVPGGNGTGNGGGGSGGRISINCRFRYTYGGEYHNYGGDGHSTIQNSHAGASGTTFKEENKRALEYRETKYDPVLNVTFLDVDHHMIHSDNKLKYSPAPTVIQDPPRVLYEFDEMEITGSTYTWIYHPPGIKLVELIAHLFIGDKTGQLHIRPKQKVWVEYVESISNITEAPVSYIIDDGAEVVFPAEVHIHGTNSTFAGLVTGVHNLYIEDGSIAEFKSTGKTALLENGEYYRETTAGHFIWNELHMKRGGTAGFMDIANDLKIETSEIKVKYQGNLYMNEAIINSTYSWIESEGIFHLNGHGHKAEKGPGAGFTNNSDGCGAGHGGYGGCADPTKAAIPYGSIFSPNELGSGGGNGGGVGGAGGGKLHWMTSHYFELHGLLALQGDNGEGGNAGGGSGGSVLIESMNFTGHGVIDTAGGNATGKGGGGAGGRAAIHCEWRYYFGGTFVNQGGDGGTVATAENHAAAAGTTFVKNNQRPLEYRILKYMKGSSIKYFEVDHRYIHMDNLGVASPVATMIMEDNTLLYEFNETHVDGKTRVLFYHPKGASKVEVVIHRFLGDRSGQVHVRENQLVYVEYVESVSNRTEAPVSYIIDKGAEVVFPTEVHMQGINTTLGGLMTGVHHLYIQDGCTLVVESTSQTAQIENEEKIEVTSPGNFSAPTINIMLDGILQFRKIENDFTISAAFIEVKYGGTIYMNHGFVEAGHIDIESKGIFSLEGRGKPAMQGKGAGSGANGGSYGGVGGGAADANAYGSLFTPSELGSGGGGSTGGAGGGFVKFSIGKQFHIDGTIDAYGMDATGNGGGGSGGSIFIKAYNMSGNGILDASGGDGSGSGFGGSGGRIAAHIERNNLFAGQYLCQGGVSGNGVAGSAGGPGTIYKYESARGPQYRELKYDPRLKQKLIMPEHRKLTIENGKLQTTNPAVVMEENSKYYEFEEIQVEGYSYVHFYHPASADVVQVIAHELTGNRKGMVRVQSNQQLMIHFVEATHTYLDSPCGFHVDPQGELILPSTYVMLTEKTVLGGLLIGVEELVVERNAEFVIEKNASTLLVTAIKMGTMQKSTPGVFNVPTISSNNLGKFKIDMNPLQPIIKVNNLNIRNGGSLLSTTQKVTFDSSYLTVERGGLLDGSGAGYLANKGPGAGSANSLDGSGGGLSSKGTFCFKFSALSV</sequence>
<organism evidence="1 2">
    <name type="scientific">Dreissena polymorpha</name>
    <name type="common">Zebra mussel</name>
    <name type="synonym">Mytilus polymorpha</name>
    <dbReference type="NCBI Taxonomy" id="45954"/>
    <lineage>
        <taxon>Eukaryota</taxon>
        <taxon>Metazoa</taxon>
        <taxon>Spiralia</taxon>
        <taxon>Lophotrochozoa</taxon>
        <taxon>Mollusca</taxon>
        <taxon>Bivalvia</taxon>
        <taxon>Autobranchia</taxon>
        <taxon>Heteroconchia</taxon>
        <taxon>Euheterodonta</taxon>
        <taxon>Imparidentia</taxon>
        <taxon>Neoheterodontei</taxon>
        <taxon>Myida</taxon>
        <taxon>Dreissenoidea</taxon>
        <taxon>Dreissenidae</taxon>
        <taxon>Dreissena</taxon>
    </lineage>
</organism>
<accession>A0A9D4JLF4</accession>
<reference evidence="1" key="1">
    <citation type="journal article" date="2019" name="bioRxiv">
        <title>The Genome of the Zebra Mussel, Dreissena polymorpha: A Resource for Invasive Species Research.</title>
        <authorList>
            <person name="McCartney M.A."/>
            <person name="Auch B."/>
            <person name="Kono T."/>
            <person name="Mallez S."/>
            <person name="Zhang Y."/>
            <person name="Obille A."/>
            <person name="Becker A."/>
            <person name="Abrahante J.E."/>
            <person name="Garbe J."/>
            <person name="Badalamenti J.P."/>
            <person name="Herman A."/>
            <person name="Mangelson H."/>
            <person name="Liachko I."/>
            <person name="Sullivan S."/>
            <person name="Sone E.D."/>
            <person name="Koren S."/>
            <person name="Silverstein K.A.T."/>
            <person name="Beckman K.B."/>
            <person name="Gohl D.M."/>
        </authorList>
    </citation>
    <scope>NUCLEOTIDE SEQUENCE</scope>
    <source>
        <strain evidence="1">Duluth1</strain>
        <tissue evidence="1">Whole animal</tissue>
    </source>
</reference>